<accession>A0A6A4P5Z1</accession>
<dbReference type="InterPro" id="IPR002541">
    <property type="entry name" value="Cyt_c_assembly"/>
</dbReference>
<reference evidence="9" key="1">
    <citation type="journal article" date="2020" name="Nat. Commun.">
        <title>Genome sequence of the cluster root forming white lupin.</title>
        <authorList>
            <person name="Hufnagel B."/>
            <person name="Marques A."/>
            <person name="Soriano A."/>
            <person name="Marques L."/>
            <person name="Divol F."/>
            <person name="Doumas P."/>
            <person name="Sallet E."/>
            <person name="Mancinotti D."/>
            <person name="Carrere S."/>
            <person name="Marande W."/>
            <person name="Arribat S."/>
            <person name="Keller J."/>
            <person name="Huneau C."/>
            <person name="Blein T."/>
            <person name="Aime D."/>
            <person name="Laguerre M."/>
            <person name="Taylor J."/>
            <person name="Schubert V."/>
            <person name="Nelson M."/>
            <person name="Geu-Flores F."/>
            <person name="Crespi M."/>
            <person name="Gallardo-Guerrero K."/>
            <person name="Delaux P.-M."/>
            <person name="Salse J."/>
            <person name="Berges H."/>
            <person name="Guyot R."/>
            <person name="Gouzy J."/>
            <person name="Peret B."/>
        </authorList>
    </citation>
    <scope>NUCLEOTIDE SEQUENCE [LARGE SCALE GENOMIC DNA]</scope>
    <source>
        <strain evidence="9">cv. Amiga</strain>
    </source>
</reference>
<protein>
    <submittedName>
        <fullName evidence="8">Putative cytochrome c assembly protein</fullName>
    </submittedName>
</protein>
<dbReference type="PANTHER" id="PTHR30071">
    <property type="entry name" value="HEME EXPORTER PROTEIN C"/>
    <property type="match status" value="1"/>
</dbReference>
<keyword evidence="3" id="KW-0201">Cytochrome c-type biogenesis</keyword>
<evidence type="ECO:0000256" key="4">
    <source>
        <dbReference type="ARBA" id="ARBA00022989"/>
    </source>
</evidence>
<evidence type="ECO:0000256" key="5">
    <source>
        <dbReference type="ARBA" id="ARBA00023136"/>
    </source>
</evidence>
<dbReference type="AlphaFoldDB" id="A0A6A4P5Z1"/>
<dbReference type="GO" id="GO:0005886">
    <property type="term" value="C:plasma membrane"/>
    <property type="evidence" value="ECO:0007669"/>
    <property type="project" value="TreeGrafter"/>
</dbReference>
<dbReference type="EMBL" id="WOCE01000018">
    <property type="protein sequence ID" value="KAE9594037.1"/>
    <property type="molecule type" value="Genomic_DNA"/>
</dbReference>
<comment type="caution">
    <text evidence="8">The sequence shown here is derived from an EMBL/GenBank/DDBJ whole genome shotgun (WGS) entry which is preliminary data.</text>
</comment>
<dbReference type="PANTHER" id="PTHR30071:SF1">
    <property type="entry name" value="CYTOCHROME B_B6 PROTEIN-RELATED"/>
    <property type="match status" value="1"/>
</dbReference>
<evidence type="ECO:0000256" key="6">
    <source>
        <dbReference type="SAM" id="Phobius"/>
    </source>
</evidence>
<proteinExistence type="predicted"/>
<feature type="domain" description="Cytochrome c assembly protein" evidence="7">
    <location>
        <begin position="9"/>
        <end position="90"/>
    </location>
</feature>
<keyword evidence="5 6" id="KW-0472">Membrane</keyword>
<keyword evidence="4 6" id="KW-1133">Transmembrane helix</keyword>
<dbReference type="OrthoDB" id="1709115at2759"/>
<feature type="transmembrane region" description="Helical" evidence="6">
    <location>
        <begin position="65"/>
        <end position="90"/>
    </location>
</feature>
<keyword evidence="2 6" id="KW-0812">Transmembrane</keyword>
<sequence length="91" mass="10286">MFSRHLPFSDLYESLIFLSWDFSIFHLSTIISPSVLFTQGFDTSSLLAKIHQSTILVPALQSHWLMMHVSMMILSYATLLGASLLSIIILI</sequence>
<evidence type="ECO:0000313" key="9">
    <source>
        <dbReference type="Proteomes" id="UP000447434"/>
    </source>
</evidence>
<organism evidence="8 9">
    <name type="scientific">Lupinus albus</name>
    <name type="common">White lupine</name>
    <name type="synonym">Lupinus termis</name>
    <dbReference type="NCBI Taxonomy" id="3870"/>
    <lineage>
        <taxon>Eukaryota</taxon>
        <taxon>Viridiplantae</taxon>
        <taxon>Streptophyta</taxon>
        <taxon>Embryophyta</taxon>
        <taxon>Tracheophyta</taxon>
        <taxon>Spermatophyta</taxon>
        <taxon>Magnoliopsida</taxon>
        <taxon>eudicotyledons</taxon>
        <taxon>Gunneridae</taxon>
        <taxon>Pentapetalae</taxon>
        <taxon>rosids</taxon>
        <taxon>fabids</taxon>
        <taxon>Fabales</taxon>
        <taxon>Fabaceae</taxon>
        <taxon>Papilionoideae</taxon>
        <taxon>50 kb inversion clade</taxon>
        <taxon>genistoids sensu lato</taxon>
        <taxon>core genistoids</taxon>
        <taxon>Genisteae</taxon>
        <taxon>Lupinus</taxon>
    </lineage>
</organism>
<evidence type="ECO:0000259" key="7">
    <source>
        <dbReference type="Pfam" id="PF01578"/>
    </source>
</evidence>
<dbReference type="Pfam" id="PF01578">
    <property type="entry name" value="Cytochrom_C_asm"/>
    <property type="match status" value="1"/>
</dbReference>
<evidence type="ECO:0000256" key="2">
    <source>
        <dbReference type="ARBA" id="ARBA00022692"/>
    </source>
</evidence>
<name>A0A6A4P5Z1_LUPAL</name>
<evidence type="ECO:0000256" key="1">
    <source>
        <dbReference type="ARBA" id="ARBA00004141"/>
    </source>
</evidence>
<gene>
    <name evidence="8" type="ORF">Lalb_Chr18g0049451</name>
</gene>
<evidence type="ECO:0000313" key="8">
    <source>
        <dbReference type="EMBL" id="KAE9594037.1"/>
    </source>
</evidence>
<comment type="subcellular location">
    <subcellularLocation>
        <location evidence="1">Membrane</location>
        <topology evidence="1">Multi-pass membrane protein</topology>
    </subcellularLocation>
</comment>
<dbReference type="GO" id="GO:0020037">
    <property type="term" value="F:heme binding"/>
    <property type="evidence" value="ECO:0007669"/>
    <property type="project" value="InterPro"/>
</dbReference>
<dbReference type="GO" id="GO:0017004">
    <property type="term" value="P:cytochrome complex assembly"/>
    <property type="evidence" value="ECO:0007669"/>
    <property type="project" value="UniProtKB-KW"/>
</dbReference>
<evidence type="ECO:0000256" key="3">
    <source>
        <dbReference type="ARBA" id="ARBA00022748"/>
    </source>
</evidence>
<keyword evidence="9" id="KW-1185">Reference proteome</keyword>
<dbReference type="InterPro" id="IPR045062">
    <property type="entry name" value="Cyt_c_biogenesis_CcsA/CcmC"/>
</dbReference>
<dbReference type="Proteomes" id="UP000447434">
    <property type="component" value="Chromosome 18"/>
</dbReference>